<dbReference type="RefSeq" id="WP_014260556.1">
    <property type="nucleotide sequence ID" value="NC_016629.1"/>
</dbReference>
<protein>
    <submittedName>
        <fullName evidence="1">Uncharacterized protein</fullName>
    </submittedName>
</protein>
<name>F3YZA5_DESAF</name>
<dbReference type="Proteomes" id="UP000007844">
    <property type="component" value="Chromosome"/>
</dbReference>
<reference evidence="1 2" key="1">
    <citation type="journal article" date="2011" name="J. Bacteriol.">
        <title>Genome sequence of the mercury-methylating and pleomorphic Desulfovibrio africanus Strain Walvis Bay.</title>
        <authorList>
            <person name="Brown S.D."/>
            <person name="Wall J.D."/>
            <person name="Kucken A.M."/>
            <person name="Gilmour C.C."/>
            <person name="Podar M."/>
            <person name="Brandt C.C."/>
            <person name="Teshima H."/>
            <person name="Detter J.C."/>
            <person name="Han C.S."/>
            <person name="Land M.L."/>
            <person name="Lucas S."/>
            <person name="Han J."/>
            <person name="Pennacchio L."/>
            <person name="Nolan M."/>
            <person name="Pitluck S."/>
            <person name="Woyke T."/>
            <person name="Goodwin L."/>
            <person name="Palumbo A.V."/>
            <person name="Elias D.A."/>
        </authorList>
    </citation>
    <scope>NUCLEOTIDE SEQUENCE [LARGE SCALE GENOMIC DNA]</scope>
    <source>
        <strain evidence="1 2">Walvis Bay</strain>
    </source>
</reference>
<dbReference type="EMBL" id="CP003221">
    <property type="protein sequence ID" value="EGJ50861.1"/>
    <property type="molecule type" value="Genomic_DNA"/>
</dbReference>
<keyword evidence="2" id="KW-1185">Reference proteome</keyword>
<dbReference type="AlphaFoldDB" id="F3YZA5"/>
<sequence length="71" mass="7590">MSENSKTPIGAASQLHFTDGLVIRIRELSNLFRTELGLDTVKAMKLAVMVASPAAAQQIVAIPALADPFRP</sequence>
<evidence type="ECO:0000313" key="2">
    <source>
        <dbReference type="Proteomes" id="UP000007844"/>
    </source>
</evidence>
<dbReference type="HOGENOM" id="CLU_2733404_0_0_7"/>
<evidence type="ECO:0000313" key="1">
    <source>
        <dbReference type="EMBL" id="EGJ50861.1"/>
    </source>
</evidence>
<gene>
    <name evidence="1" type="ORF">Desaf_2539</name>
</gene>
<accession>F3YZA5</accession>
<proteinExistence type="predicted"/>
<organism evidence="1 2">
    <name type="scientific">Desulfocurvibacter africanus subsp. africanus str. Walvis Bay</name>
    <dbReference type="NCBI Taxonomy" id="690850"/>
    <lineage>
        <taxon>Bacteria</taxon>
        <taxon>Pseudomonadati</taxon>
        <taxon>Thermodesulfobacteriota</taxon>
        <taxon>Desulfovibrionia</taxon>
        <taxon>Desulfovibrionales</taxon>
        <taxon>Desulfovibrionaceae</taxon>
        <taxon>Desulfocurvibacter</taxon>
    </lineage>
</organism>
<dbReference type="KEGG" id="daf:Desaf_2539"/>